<reference evidence="1 2" key="1">
    <citation type="submission" date="2020-07" db="EMBL/GenBank/DDBJ databases">
        <title>Sequencing the genomes of 1000 actinobacteria strains.</title>
        <authorList>
            <person name="Klenk H.-P."/>
        </authorList>
    </citation>
    <scope>NUCLEOTIDE SEQUENCE [LARGE SCALE GENOMIC DNA]</scope>
    <source>
        <strain evidence="1 2">DSM 26154</strain>
    </source>
</reference>
<proteinExistence type="predicted"/>
<protein>
    <submittedName>
        <fullName evidence="1">Nitroimidazol reductase NimA-like FMN-containing flavoprotein (Pyridoxamine 5'-phosphate oxidase superfamily)</fullName>
    </submittedName>
</protein>
<organism evidence="1 2">
    <name type="scientific">Janibacter cremeus</name>
    <dbReference type="NCBI Taxonomy" id="1285192"/>
    <lineage>
        <taxon>Bacteria</taxon>
        <taxon>Bacillati</taxon>
        <taxon>Actinomycetota</taxon>
        <taxon>Actinomycetes</taxon>
        <taxon>Micrococcales</taxon>
        <taxon>Intrasporangiaceae</taxon>
        <taxon>Janibacter</taxon>
    </lineage>
</organism>
<evidence type="ECO:0000313" key="2">
    <source>
        <dbReference type="Proteomes" id="UP000554054"/>
    </source>
</evidence>
<dbReference type="EMBL" id="JACCAE010000001">
    <property type="protein sequence ID" value="NYF99453.1"/>
    <property type="molecule type" value="Genomic_DNA"/>
</dbReference>
<dbReference type="AlphaFoldDB" id="A0A852VXR8"/>
<gene>
    <name evidence="1" type="ORF">BJY20_002845</name>
</gene>
<accession>A0A852VXR8</accession>
<name>A0A852VXR8_9MICO</name>
<keyword evidence="2" id="KW-1185">Reference proteome</keyword>
<dbReference type="Pfam" id="PF12900">
    <property type="entry name" value="Pyridox_ox_2"/>
    <property type="match status" value="1"/>
</dbReference>
<evidence type="ECO:0000313" key="1">
    <source>
        <dbReference type="EMBL" id="NYF99453.1"/>
    </source>
</evidence>
<dbReference type="InterPro" id="IPR012349">
    <property type="entry name" value="Split_barrel_FMN-bd"/>
</dbReference>
<dbReference type="InterPro" id="IPR024747">
    <property type="entry name" value="Pyridox_Oxase-rel"/>
</dbReference>
<comment type="caution">
    <text evidence="1">The sequence shown here is derived from an EMBL/GenBank/DDBJ whole genome shotgun (WGS) entry which is preliminary data.</text>
</comment>
<dbReference type="SUPFAM" id="SSF50475">
    <property type="entry name" value="FMN-binding split barrel"/>
    <property type="match status" value="1"/>
</dbReference>
<dbReference type="Proteomes" id="UP000554054">
    <property type="component" value="Unassembled WGS sequence"/>
</dbReference>
<dbReference type="Gene3D" id="2.30.110.10">
    <property type="entry name" value="Electron Transport, Fmn-binding Protein, Chain A"/>
    <property type="match status" value="1"/>
</dbReference>
<sequence>MNDTPPRTMSAGECWQALREHEFGRLAYRLLGEVHITPINYVVDGERLLFRTAQGNKLLSVVMHGPVALEIDELGVEEAWSVVARGSARVLEGADAGRSEQLPLRPWVGGEKETVVRIDPEEVTGRRFRLSKPWEHMMPTS</sequence>
<dbReference type="RefSeq" id="WP_343062917.1">
    <property type="nucleotide sequence ID" value="NZ_JACCAE010000001.1"/>
</dbReference>